<keyword evidence="5" id="KW-1185">Reference proteome</keyword>
<dbReference type="InterPro" id="IPR036163">
    <property type="entry name" value="HMA_dom_sf"/>
</dbReference>
<dbReference type="Gene3D" id="3.30.70.100">
    <property type="match status" value="1"/>
</dbReference>
<evidence type="ECO:0000256" key="1">
    <source>
        <dbReference type="ARBA" id="ARBA00004170"/>
    </source>
</evidence>
<dbReference type="PANTHER" id="PTHR47005">
    <property type="entry name" value="HEAVY METAL TRANSPORT/DETOXIFICATION SUPERFAMILY PROTEIN"/>
    <property type="match status" value="1"/>
</dbReference>
<evidence type="ECO:0000313" key="5">
    <source>
        <dbReference type="Proteomes" id="UP000585474"/>
    </source>
</evidence>
<dbReference type="SUPFAM" id="SSF55008">
    <property type="entry name" value="HMA, heavy metal-associated domain"/>
    <property type="match status" value="1"/>
</dbReference>
<dbReference type="OrthoDB" id="785270at2759"/>
<dbReference type="InterPro" id="IPR006121">
    <property type="entry name" value="HMA_dom"/>
</dbReference>
<dbReference type="AlphaFoldDB" id="A0A7J0FXM6"/>
<accession>A0A7J0FXM6</accession>
<dbReference type="GO" id="GO:0046872">
    <property type="term" value="F:metal ion binding"/>
    <property type="evidence" value="ECO:0007669"/>
    <property type="project" value="InterPro"/>
</dbReference>
<feature type="region of interest" description="Disordered" evidence="2">
    <location>
        <begin position="74"/>
        <end position="104"/>
    </location>
</feature>
<organism evidence="4 5">
    <name type="scientific">Actinidia rufa</name>
    <dbReference type="NCBI Taxonomy" id="165716"/>
    <lineage>
        <taxon>Eukaryota</taxon>
        <taxon>Viridiplantae</taxon>
        <taxon>Streptophyta</taxon>
        <taxon>Embryophyta</taxon>
        <taxon>Tracheophyta</taxon>
        <taxon>Spermatophyta</taxon>
        <taxon>Magnoliopsida</taxon>
        <taxon>eudicotyledons</taxon>
        <taxon>Gunneridae</taxon>
        <taxon>Pentapetalae</taxon>
        <taxon>asterids</taxon>
        <taxon>Ericales</taxon>
        <taxon>Actinidiaceae</taxon>
        <taxon>Actinidia</taxon>
    </lineage>
</organism>
<proteinExistence type="predicted"/>
<comment type="subcellular location">
    <subcellularLocation>
        <location evidence="1">Membrane</location>
        <topology evidence="1">Peripheral membrane protein</topology>
    </subcellularLocation>
</comment>
<evidence type="ECO:0000259" key="3">
    <source>
        <dbReference type="PROSITE" id="PS50846"/>
    </source>
</evidence>
<dbReference type="Pfam" id="PF00403">
    <property type="entry name" value="HMA"/>
    <property type="match status" value="1"/>
</dbReference>
<name>A0A7J0FXM6_9ERIC</name>
<dbReference type="EMBL" id="BJWL01000015">
    <property type="protein sequence ID" value="GFZ03334.1"/>
    <property type="molecule type" value="Genomic_DNA"/>
</dbReference>
<evidence type="ECO:0000313" key="4">
    <source>
        <dbReference type="EMBL" id="GFZ03334.1"/>
    </source>
</evidence>
<dbReference type="PANTHER" id="PTHR47005:SF5">
    <property type="entry name" value="HEAVY METAL TRANSPORT_DETOXIFICATION SUPERFAMILY PROTEIN"/>
    <property type="match status" value="1"/>
</dbReference>
<reference evidence="4 5" key="1">
    <citation type="submission" date="2019-07" db="EMBL/GenBank/DDBJ databases">
        <title>De Novo Assembly of kiwifruit Actinidia rufa.</title>
        <authorList>
            <person name="Sugita-Konishi S."/>
            <person name="Sato K."/>
            <person name="Mori E."/>
            <person name="Abe Y."/>
            <person name="Kisaki G."/>
            <person name="Hamano K."/>
            <person name="Suezawa K."/>
            <person name="Otani M."/>
            <person name="Fukuda T."/>
            <person name="Manabe T."/>
            <person name="Gomi K."/>
            <person name="Tabuchi M."/>
            <person name="Akimitsu K."/>
            <person name="Kataoka I."/>
        </authorList>
    </citation>
    <scope>NUCLEOTIDE SEQUENCE [LARGE SCALE GENOMIC DNA]</scope>
    <source>
        <strain evidence="5">cv. Fuchu</strain>
    </source>
</reference>
<feature type="domain" description="HMA" evidence="3">
    <location>
        <begin position="6"/>
        <end position="70"/>
    </location>
</feature>
<dbReference type="GO" id="GO:0009626">
    <property type="term" value="P:plant-type hypersensitive response"/>
    <property type="evidence" value="ECO:0007669"/>
    <property type="project" value="UniProtKB-KW"/>
</dbReference>
<evidence type="ECO:0000256" key="2">
    <source>
        <dbReference type="SAM" id="MobiDB-lite"/>
    </source>
</evidence>
<dbReference type="PROSITE" id="PS50846">
    <property type="entry name" value="HMA_2"/>
    <property type="match status" value="1"/>
</dbReference>
<feature type="compositionally biased region" description="Pro residues" evidence="2">
    <location>
        <begin position="92"/>
        <end position="104"/>
    </location>
</feature>
<comment type="caution">
    <text evidence="4">The sequence shown here is derived from an EMBL/GenBank/DDBJ whole genome shotgun (WGS) entry which is preliminary data.</text>
</comment>
<sequence>MADKVTIMVLKVVDLHCYSCYKKIKKVLCKFPEIRNQVYDEKANTVTITVVCCNPEKIRDKLCCKGGKTITKIDIKRPPTPTPTPTQTQTPTPNPAPPVPNPPAPPTPVLVGLWILLQKDLLCEPVQLC</sequence>
<protein>
    <submittedName>
        <fullName evidence="4">Heavy metal transport/detoxification superfamily protein</fullName>
    </submittedName>
</protein>
<dbReference type="Proteomes" id="UP000585474">
    <property type="component" value="Unassembled WGS sequence"/>
</dbReference>
<gene>
    <name evidence="4" type="ORF">Acr_15g0019420</name>
</gene>
<dbReference type="GO" id="GO:0016020">
    <property type="term" value="C:membrane"/>
    <property type="evidence" value="ECO:0007669"/>
    <property type="project" value="UniProtKB-SubCell"/>
</dbReference>